<dbReference type="EMBL" id="JBBKTW010000011">
    <property type="protein sequence ID" value="MEN2991453.1"/>
    <property type="molecule type" value="Genomic_DNA"/>
</dbReference>
<dbReference type="InterPro" id="IPR000515">
    <property type="entry name" value="MetI-like"/>
</dbReference>
<dbReference type="SUPFAM" id="SSF161098">
    <property type="entry name" value="MetI-like"/>
    <property type="match status" value="1"/>
</dbReference>
<name>A0ABU9YRK8_9PROT</name>
<gene>
    <name evidence="9" type="ORF">WG926_24280</name>
</gene>
<organism evidence="9 10">
    <name type="scientific">Tistrella arctica</name>
    <dbReference type="NCBI Taxonomy" id="3133430"/>
    <lineage>
        <taxon>Bacteria</taxon>
        <taxon>Pseudomonadati</taxon>
        <taxon>Pseudomonadota</taxon>
        <taxon>Alphaproteobacteria</taxon>
        <taxon>Geminicoccales</taxon>
        <taxon>Geminicoccaceae</taxon>
        <taxon>Tistrella</taxon>
    </lineage>
</organism>
<evidence type="ECO:0000256" key="2">
    <source>
        <dbReference type="ARBA" id="ARBA00022448"/>
    </source>
</evidence>
<keyword evidence="6 7" id="KW-0472">Membrane</keyword>
<evidence type="ECO:0000256" key="7">
    <source>
        <dbReference type="RuleBase" id="RU363032"/>
    </source>
</evidence>
<evidence type="ECO:0000256" key="4">
    <source>
        <dbReference type="ARBA" id="ARBA00022692"/>
    </source>
</evidence>
<evidence type="ECO:0000313" key="9">
    <source>
        <dbReference type="EMBL" id="MEN2991453.1"/>
    </source>
</evidence>
<evidence type="ECO:0000256" key="3">
    <source>
        <dbReference type="ARBA" id="ARBA00022475"/>
    </source>
</evidence>
<protein>
    <submittedName>
        <fullName evidence="9">Carbohydrate ABC transporter permease</fullName>
    </submittedName>
</protein>
<evidence type="ECO:0000256" key="6">
    <source>
        <dbReference type="ARBA" id="ARBA00023136"/>
    </source>
</evidence>
<keyword evidence="3" id="KW-1003">Cell membrane</keyword>
<feature type="transmembrane region" description="Helical" evidence="7">
    <location>
        <begin position="12"/>
        <end position="36"/>
    </location>
</feature>
<evidence type="ECO:0000256" key="1">
    <source>
        <dbReference type="ARBA" id="ARBA00004651"/>
    </source>
</evidence>
<dbReference type="Pfam" id="PF00528">
    <property type="entry name" value="BPD_transp_1"/>
    <property type="match status" value="1"/>
</dbReference>
<feature type="transmembrane region" description="Helical" evidence="7">
    <location>
        <begin position="144"/>
        <end position="165"/>
    </location>
</feature>
<evidence type="ECO:0000259" key="8">
    <source>
        <dbReference type="PROSITE" id="PS50928"/>
    </source>
</evidence>
<dbReference type="CDD" id="cd06261">
    <property type="entry name" value="TM_PBP2"/>
    <property type="match status" value="1"/>
</dbReference>
<dbReference type="PANTHER" id="PTHR43744">
    <property type="entry name" value="ABC TRANSPORTER PERMEASE PROTEIN MG189-RELATED-RELATED"/>
    <property type="match status" value="1"/>
</dbReference>
<dbReference type="PROSITE" id="PS50928">
    <property type="entry name" value="ABC_TM1"/>
    <property type="match status" value="1"/>
</dbReference>
<keyword evidence="5 7" id="KW-1133">Transmembrane helix</keyword>
<comment type="caution">
    <text evidence="9">The sequence shown here is derived from an EMBL/GenBank/DDBJ whole genome shotgun (WGS) entry which is preliminary data.</text>
</comment>
<keyword evidence="4 7" id="KW-0812">Transmembrane</keyword>
<comment type="subcellular location">
    <subcellularLocation>
        <location evidence="1 7">Cell membrane</location>
        <topology evidence="1 7">Multi-pass membrane protein</topology>
    </subcellularLocation>
</comment>
<sequence length="280" mass="30763">MNAAPRPSSLLAGLLRHAVLLTGAAFMLAPFVWMVATSLKPASEIFLDHIRLWPHELYAVENYTAAVTRAPLLRFMINGVLVTAAIFALQVVVALPCAYALAKLRFRGRQTIFAAILFCLLIPPHAISVPVFLLFHQLGILDSYAALILPFTISVFGIFLMRQFFLTVPDDLIDAARMDGFSEFAIVWRVMLPTAIPAITAFGIFSVVAHWNDYFWPLIVINSEHLLTPPLGVAAFRNQEAGSDFGPLMAAATLIIAPLVAAFLLAQRRFIEGITLTGMK</sequence>
<proteinExistence type="inferred from homology"/>
<feature type="transmembrane region" description="Helical" evidence="7">
    <location>
        <begin position="186"/>
        <end position="208"/>
    </location>
</feature>
<feature type="transmembrane region" description="Helical" evidence="7">
    <location>
        <begin position="113"/>
        <end position="138"/>
    </location>
</feature>
<feature type="domain" description="ABC transmembrane type-1" evidence="8">
    <location>
        <begin position="76"/>
        <end position="266"/>
    </location>
</feature>
<reference evidence="9 10" key="1">
    <citation type="submission" date="2024-03" db="EMBL/GenBank/DDBJ databases">
        <title>High-quality draft genome sequencing of Tistrella sp. BH-R2-4.</title>
        <authorList>
            <person name="Dong C."/>
        </authorList>
    </citation>
    <scope>NUCLEOTIDE SEQUENCE [LARGE SCALE GENOMIC DNA]</scope>
    <source>
        <strain evidence="9 10">BH-R2-4</strain>
    </source>
</reference>
<keyword evidence="2 7" id="KW-0813">Transport</keyword>
<comment type="similarity">
    <text evidence="7">Belongs to the binding-protein-dependent transport system permease family.</text>
</comment>
<evidence type="ECO:0000313" key="10">
    <source>
        <dbReference type="Proteomes" id="UP001413721"/>
    </source>
</evidence>
<accession>A0ABU9YRK8</accession>
<dbReference type="InterPro" id="IPR035906">
    <property type="entry name" value="MetI-like_sf"/>
</dbReference>
<dbReference type="Gene3D" id="1.10.3720.10">
    <property type="entry name" value="MetI-like"/>
    <property type="match status" value="1"/>
</dbReference>
<keyword evidence="10" id="KW-1185">Reference proteome</keyword>
<dbReference type="RefSeq" id="WP_345932152.1">
    <property type="nucleotide sequence ID" value="NZ_JBBKTV010000002.1"/>
</dbReference>
<feature type="transmembrane region" description="Helical" evidence="7">
    <location>
        <begin position="75"/>
        <end position="101"/>
    </location>
</feature>
<feature type="transmembrane region" description="Helical" evidence="7">
    <location>
        <begin position="245"/>
        <end position="266"/>
    </location>
</feature>
<dbReference type="Proteomes" id="UP001413721">
    <property type="component" value="Unassembled WGS sequence"/>
</dbReference>
<dbReference type="PANTHER" id="PTHR43744:SF12">
    <property type="entry name" value="ABC TRANSPORTER PERMEASE PROTEIN MG189-RELATED"/>
    <property type="match status" value="1"/>
</dbReference>
<evidence type="ECO:0000256" key="5">
    <source>
        <dbReference type="ARBA" id="ARBA00022989"/>
    </source>
</evidence>